<comment type="caution">
    <text evidence="2">The sequence shown here is derived from an EMBL/GenBank/DDBJ whole genome shotgun (WGS) entry which is preliminary data.</text>
</comment>
<evidence type="ECO:0000259" key="1">
    <source>
        <dbReference type="Pfam" id="PF04480"/>
    </source>
</evidence>
<dbReference type="OrthoDB" id="9798754at2"/>
<proteinExistence type="predicted"/>
<dbReference type="InterPro" id="IPR007569">
    <property type="entry name" value="DUF559"/>
</dbReference>
<dbReference type="Gene3D" id="3.40.960.10">
    <property type="entry name" value="VSR Endonuclease"/>
    <property type="match status" value="1"/>
</dbReference>
<dbReference type="Proteomes" id="UP000251889">
    <property type="component" value="Unassembled WGS sequence"/>
</dbReference>
<protein>
    <submittedName>
        <fullName evidence="2">DNA methylase</fullName>
    </submittedName>
</protein>
<dbReference type="AlphaFoldDB" id="A0A364XXB5"/>
<keyword evidence="3" id="KW-1185">Reference proteome</keyword>
<dbReference type="SUPFAM" id="SSF52980">
    <property type="entry name" value="Restriction endonuclease-like"/>
    <property type="match status" value="1"/>
</dbReference>
<reference evidence="2 3" key="1">
    <citation type="submission" date="2018-06" db="EMBL/GenBank/DDBJ databases">
        <title>Chryseolinea flavus sp. nov., a member of the phylum Bacteroidetes isolated from soil.</title>
        <authorList>
            <person name="Li Y."/>
            <person name="Wang J."/>
        </authorList>
    </citation>
    <scope>NUCLEOTIDE SEQUENCE [LARGE SCALE GENOMIC DNA]</scope>
    <source>
        <strain evidence="2 3">SDU1-6</strain>
    </source>
</reference>
<keyword evidence="2" id="KW-0808">Transferase</keyword>
<dbReference type="InterPro" id="IPR047216">
    <property type="entry name" value="Endonuclease_DUF559_bact"/>
</dbReference>
<dbReference type="CDD" id="cd01038">
    <property type="entry name" value="Endonuclease_DUF559"/>
    <property type="match status" value="1"/>
</dbReference>
<dbReference type="GO" id="GO:0008168">
    <property type="term" value="F:methyltransferase activity"/>
    <property type="evidence" value="ECO:0007669"/>
    <property type="project" value="UniProtKB-KW"/>
</dbReference>
<name>A0A364XXB5_9BACT</name>
<dbReference type="PANTHER" id="PTHR38590">
    <property type="entry name" value="BLL0828 PROTEIN"/>
    <property type="match status" value="1"/>
</dbReference>
<organism evidence="2 3">
    <name type="scientific">Pseudochryseolinea flava</name>
    <dbReference type="NCBI Taxonomy" id="2059302"/>
    <lineage>
        <taxon>Bacteria</taxon>
        <taxon>Pseudomonadati</taxon>
        <taxon>Bacteroidota</taxon>
        <taxon>Cytophagia</taxon>
        <taxon>Cytophagales</taxon>
        <taxon>Fulvivirgaceae</taxon>
        <taxon>Pseudochryseolinea</taxon>
    </lineage>
</organism>
<dbReference type="RefSeq" id="WP_112748897.1">
    <property type="nucleotide sequence ID" value="NZ_QMFY01000013.1"/>
</dbReference>
<gene>
    <name evidence="2" type="ORF">DQQ10_21045</name>
</gene>
<dbReference type="GO" id="GO:0032259">
    <property type="term" value="P:methylation"/>
    <property type="evidence" value="ECO:0007669"/>
    <property type="project" value="UniProtKB-KW"/>
</dbReference>
<sequence>MKQRRVIIPYDKHLKKYARKLRNNCTASEAWLWQFLKGRQMEEHDFHRQKPIDRFILDFYCCELFLGIEVDGSSHDDPAVKIKDAIKESRMNELGITLLRFTDEEVLNKTDFVLNAIRAWVRARAQSDTPPALPR</sequence>
<feature type="domain" description="DUF559" evidence="1">
    <location>
        <begin position="13"/>
        <end position="119"/>
    </location>
</feature>
<evidence type="ECO:0000313" key="2">
    <source>
        <dbReference type="EMBL" id="RAV99084.1"/>
    </source>
</evidence>
<keyword evidence="2" id="KW-0489">Methyltransferase</keyword>
<dbReference type="InterPro" id="IPR011335">
    <property type="entry name" value="Restrct_endonuc-II-like"/>
</dbReference>
<dbReference type="Pfam" id="PF04480">
    <property type="entry name" value="DUF559"/>
    <property type="match status" value="1"/>
</dbReference>
<accession>A0A364XXB5</accession>
<dbReference type="EMBL" id="QMFY01000013">
    <property type="protein sequence ID" value="RAV99084.1"/>
    <property type="molecule type" value="Genomic_DNA"/>
</dbReference>
<evidence type="ECO:0000313" key="3">
    <source>
        <dbReference type="Proteomes" id="UP000251889"/>
    </source>
</evidence>
<dbReference type="PANTHER" id="PTHR38590:SF1">
    <property type="entry name" value="BLL0828 PROTEIN"/>
    <property type="match status" value="1"/>
</dbReference>